<accession>A0A6M4ST12</accession>
<protein>
    <submittedName>
        <fullName evidence="1">Uncharacterized protein</fullName>
    </submittedName>
</protein>
<reference evidence="1" key="1">
    <citation type="journal article" date="2020" name="Mitochondrial DNA Part B Resour">
        <title>Complete mitogenomes of the chlorophycean green algae Bulbochaete rectangularis var. hiloensis (Oedogoniales) and Stigeoclonium helveticum (Chaetophorales) provide insight into the sequence of events that led to the acquisition of a reduced-derived pattern of evolution in the Chlamydomonadales and Sphaeropleales.</title>
        <authorList>
            <person name="Turmel M."/>
            <person name="Belanger A.-S."/>
            <person name="Otis C."/>
            <person name="Lemieux C."/>
        </authorList>
    </citation>
    <scope>NUCLEOTIDE SEQUENCE</scope>
</reference>
<dbReference type="GO" id="GO:0003723">
    <property type="term" value="F:RNA binding"/>
    <property type="evidence" value="ECO:0007669"/>
    <property type="project" value="InterPro"/>
</dbReference>
<dbReference type="SUPFAM" id="SSF54814">
    <property type="entry name" value="Prokaryotic type KH domain (KH-domain type II)"/>
    <property type="match status" value="1"/>
</dbReference>
<geneLocation type="mitochondrion" evidence="1"/>
<organism evidence="1">
    <name type="scientific">Stigeoclonium helveticum</name>
    <name type="common">Green alga</name>
    <dbReference type="NCBI Taxonomy" id="55999"/>
    <lineage>
        <taxon>Eukaryota</taxon>
        <taxon>Viridiplantae</taxon>
        <taxon>Chlorophyta</taxon>
        <taxon>core chlorophytes</taxon>
        <taxon>Chlorophyceae</taxon>
        <taxon>OCC clade</taxon>
        <taxon>Chaetophorales</taxon>
        <taxon>Chaetophoraceae</taxon>
        <taxon>Stigeoclonium</taxon>
    </lineage>
</organism>
<gene>
    <name evidence="1" type="primary">orf138</name>
</gene>
<name>A0A6M4ST12_STIHE</name>
<proteinExistence type="predicted"/>
<dbReference type="EMBL" id="MN810332">
    <property type="protein sequence ID" value="QJS52059.1"/>
    <property type="molecule type" value="Genomic_DNA"/>
</dbReference>
<dbReference type="InterPro" id="IPR009019">
    <property type="entry name" value="KH_sf_prok-type"/>
</dbReference>
<evidence type="ECO:0000313" key="1">
    <source>
        <dbReference type="EMBL" id="QJS52059.1"/>
    </source>
</evidence>
<sequence>MGHRVPPISTRVGLNKGFDPIWYSDLHFSLLLQKDMTSSKYAKFLIHRYYKHKVRFLRGKHRRRRPTLRVASAVCKRFYEKTVLNLFNYRQSKKSMKYSLFIPLYKKNNKKKKNIAIRTGYFSYYNTVYKKNQQIKKS</sequence>
<dbReference type="AlphaFoldDB" id="A0A6M4ST12"/>
<keyword evidence="1" id="KW-0496">Mitochondrion</keyword>